<organism evidence="2 3">
    <name type="scientific">Pseudocercospora eumusae</name>
    <dbReference type="NCBI Taxonomy" id="321146"/>
    <lineage>
        <taxon>Eukaryota</taxon>
        <taxon>Fungi</taxon>
        <taxon>Dikarya</taxon>
        <taxon>Ascomycota</taxon>
        <taxon>Pezizomycotina</taxon>
        <taxon>Dothideomycetes</taxon>
        <taxon>Dothideomycetidae</taxon>
        <taxon>Mycosphaerellales</taxon>
        <taxon>Mycosphaerellaceae</taxon>
        <taxon>Pseudocercospora</taxon>
    </lineage>
</organism>
<dbReference type="Proteomes" id="UP000070133">
    <property type="component" value="Unassembled WGS sequence"/>
</dbReference>
<gene>
    <name evidence="2" type="ORF">AC578_4684</name>
</gene>
<evidence type="ECO:0000313" key="2">
    <source>
        <dbReference type="EMBL" id="KXS98398.1"/>
    </source>
</evidence>
<evidence type="ECO:0000256" key="1">
    <source>
        <dbReference type="SAM" id="Coils"/>
    </source>
</evidence>
<evidence type="ECO:0000313" key="3">
    <source>
        <dbReference type="Proteomes" id="UP000070133"/>
    </source>
</evidence>
<reference evidence="2 3" key="1">
    <citation type="submission" date="2015-07" db="EMBL/GenBank/DDBJ databases">
        <title>Comparative genomics of the Sigatoka disease complex on banana suggests a link between parallel evolutionary changes in Pseudocercospora fijiensis and Pseudocercospora eumusae and increased virulence on the banana host.</title>
        <authorList>
            <person name="Chang T.-C."/>
            <person name="Salvucci A."/>
            <person name="Crous P.W."/>
            <person name="Stergiopoulos I."/>
        </authorList>
    </citation>
    <scope>NUCLEOTIDE SEQUENCE [LARGE SCALE GENOMIC DNA]</scope>
    <source>
        <strain evidence="2 3">CBS 114824</strain>
    </source>
</reference>
<sequence>MPRRNPTTPSPYIRSLQSQEDEYTLRQSFDNNDLIEEIVSWVKEKQKPTSTLGKTIVDVLWRYIERHKKHIQKLKARVETLEKEKHIKEREARVETLEKEKRIKELEARVETLERSTIPVDGRTA</sequence>
<comment type="caution">
    <text evidence="2">The sequence shown here is derived from an EMBL/GenBank/DDBJ whole genome shotgun (WGS) entry which is preliminary data.</text>
</comment>
<feature type="coiled-coil region" evidence="1">
    <location>
        <begin position="64"/>
        <end position="116"/>
    </location>
</feature>
<keyword evidence="1" id="KW-0175">Coiled coil</keyword>
<name>A0A139H7R9_9PEZI</name>
<accession>A0A139H7R9</accession>
<dbReference type="AlphaFoldDB" id="A0A139H7R9"/>
<keyword evidence="3" id="KW-1185">Reference proteome</keyword>
<protein>
    <submittedName>
        <fullName evidence="2">Uncharacterized protein</fullName>
    </submittedName>
</protein>
<dbReference type="EMBL" id="LFZN01000115">
    <property type="protein sequence ID" value="KXS98398.1"/>
    <property type="molecule type" value="Genomic_DNA"/>
</dbReference>
<proteinExistence type="predicted"/>